<feature type="compositionally biased region" description="Low complexity" evidence="1">
    <location>
        <begin position="206"/>
        <end position="216"/>
    </location>
</feature>
<feature type="compositionally biased region" description="Polar residues" evidence="1">
    <location>
        <begin position="72"/>
        <end position="94"/>
    </location>
</feature>
<sequence length="230" mass="24429">MTPQDSQLLQDFLTQLVQARGVAKDPQAEDMINRAASQQPDATYLLVQRALLMQQALNNARAEIESLQDQLRNAAPQSRSSFLDPTTWGNSGATRPSASAPPSYQQPAPASMQAQQQPATGGGFLSGRGGSMLGNIATTAAGVAGGAFLFQGLEHLLGAHAGNGFLGPQSALMSRPEETTIVNNYYEDKDSNRSNLFDDSDRDSSDSLLSDSSGNSDFDDLGPDDDDLFT</sequence>
<evidence type="ECO:0000256" key="1">
    <source>
        <dbReference type="SAM" id="MobiDB-lite"/>
    </source>
</evidence>
<gene>
    <name evidence="2" type="ORF">NX778_18075</name>
</gene>
<reference evidence="2 3" key="1">
    <citation type="submission" date="2022-08" db="EMBL/GenBank/DDBJ databases">
        <title>Reclassification of Massilia species as members of the genera Telluria, Duganella, Pseudoduganella, Mokoshia gen. nov. and Zemynaea gen. nov. using orthogonal and non-orthogonal genome-based approaches.</title>
        <authorList>
            <person name="Bowman J.P."/>
        </authorList>
    </citation>
    <scope>NUCLEOTIDE SEQUENCE [LARGE SCALE GENOMIC DNA]</scope>
    <source>
        <strain evidence="2 3">JCM 31606</strain>
    </source>
</reference>
<proteinExistence type="predicted"/>
<evidence type="ECO:0000313" key="2">
    <source>
        <dbReference type="EMBL" id="MCS0659983.1"/>
    </source>
</evidence>
<keyword evidence="3" id="KW-1185">Reference proteome</keyword>
<comment type="caution">
    <text evidence="2">The sequence shown here is derived from an EMBL/GenBank/DDBJ whole genome shotgun (WGS) entry which is preliminary data.</text>
</comment>
<protein>
    <submittedName>
        <fullName evidence="2">DUF2076 family protein</fullName>
    </submittedName>
</protein>
<dbReference type="Pfam" id="PF09849">
    <property type="entry name" value="DUF2076"/>
    <property type="match status" value="1"/>
</dbReference>
<name>A0ABT2D184_9BURK</name>
<dbReference type="Proteomes" id="UP001204621">
    <property type="component" value="Unassembled WGS sequence"/>
</dbReference>
<dbReference type="RefSeq" id="WP_258813174.1">
    <property type="nucleotide sequence ID" value="NZ_JANUGU010000006.1"/>
</dbReference>
<accession>A0ABT2D184</accession>
<organism evidence="2 3">
    <name type="scientific">Massilia terrae</name>
    <dbReference type="NCBI Taxonomy" id="1811224"/>
    <lineage>
        <taxon>Bacteria</taxon>
        <taxon>Pseudomonadati</taxon>
        <taxon>Pseudomonadota</taxon>
        <taxon>Betaproteobacteria</taxon>
        <taxon>Burkholderiales</taxon>
        <taxon>Oxalobacteraceae</taxon>
        <taxon>Telluria group</taxon>
        <taxon>Massilia</taxon>
    </lineage>
</organism>
<evidence type="ECO:0000313" key="3">
    <source>
        <dbReference type="Proteomes" id="UP001204621"/>
    </source>
</evidence>
<dbReference type="InterPro" id="IPR018648">
    <property type="entry name" value="DUF2076"/>
</dbReference>
<feature type="region of interest" description="Disordered" evidence="1">
    <location>
        <begin position="189"/>
        <end position="230"/>
    </location>
</feature>
<feature type="region of interest" description="Disordered" evidence="1">
    <location>
        <begin position="72"/>
        <end position="126"/>
    </location>
</feature>
<dbReference type="EMBL" id="JANUGU010000006">
    <property type="protein sequence ID" value="MCS0659983.1"/>
    <property type="molecule type" value="Genomic_DNA"/>
</dbReference>
<feature type="compositionally biased region" description="Low complexity" evidence="1">
    <location>
        <begin position="96"/>
        <end position="119"/>
    </location>
</feature>
<feature type="compositionally biased region" description="Acidic residues" evidence="1">
    <location>
        <begin position="217"/>
        <end position="230"/>
    </location>
</feature>